<protein>
    <recommendedName>
        <fullName evidence="14">SSD domain-containing protein</fullName>
    </recommendedName>
</protein>
<evidence type="ECO:0000256" key="10">
    <source>
        <dbReference type="ARBA" id="ARBA00023157"/>
    </source>
</evidence>
<dbReference type="OrthoDB" id="6510177at2759"/>
<dbReference type="InterPro" id="IPR000731">
    <property type="entry name" value="SSD"/>
</dbReference>
<name>A0A2J7REK6_9NEOP</name>
<dbReference type="Pfam" id="PF16414">
    <property type="entry name" value="NPC1_N"/>
    <property type="match status" value="1"/>
</dbReference>
<evidence type="ECO:0000256" key="1">
    <source>
        <dbReference type="ARBA" id="ARBA00004127"/>
    </source>
</evidence>
<evidence type="ECO:0000256" key="13">
    <source>
        <dbReference type="SAM" id="Phobius"/>
    </source>
</evidence>
<sequence>MCTHFRWFEYMGNEELSDFVPFQINYIPIAESNGVYDPLRIETKPCSEPYDENSAACSCLDCEASCPGSGGLAPLPSEADEEFQIAGLYGLGFVMGIVYIVLVVAFLSLLFLLHRIKPNFSRLHYPRFMTSLEGTFNSALQRFFAQWGTVFASHPALVLFASSWVVAALVYGAFDLQVTTDPVEMWASPQSRSRLEKEYFDSRFEPFYRLEQVFVKAVGIQKVKWDGKEYGPVFNDTFLSVVFNLQERIQRLGEDEGKGLNTICNAPLVAAGDAVSIENCTVQSVWGYLKNSPNLTEGYIDTMMRCIQNTYDYGCLAPYGGPVEPGLALGGLEGSDFSQATGLSISFMVNNHHNKTAQLPAMEWELRFVEFMKNWTEKEMPDFMSVAFSAERSIQDELERESEAEIVTVVISYVVMFAYIAVALGQFRSFKTLLVDSKVTLGVGGIVIVLMAVGCTLGIFGYAGVTTTLLTIEVIPFLVLAVGVDNIFILVQTHQREERRKDETHAEHVGRTLGRVGPSMLLTSVSEASCFLIGALSDMPAVRTFALYATVALLLDFIFQITCFVSLLAVDDRRQAAKRFDVICCVVSSEKKVGSRKHDNLLSYVFEKCYAPYLLGYPWVRVIVVLLFLLWLCVSICLFPLAEAGLDQELSMPEDSYVLVYFQYMKDLLSMGPPVYFVVKAGLNYS</sequence>
<dbReference type="PROSITE" id="PS50156">
    <property type="entry name" value="SSD"/>
    <property type="match status" value="1"/>
</dbReference>
<keyword evidence="10" id="KW-1015">Disulfide bond</keyword>
<dbReference type="PANTHER" id="PTHR45727">
    <property type="entry name" value="NPC INTRACELLULAR CHOLESTEROL TRANSPORTER 1"/>
    <property type="match status" value="1"/>
</dbReference>
<feature type="transmembrane region" description="Helical" evidence="13">
    <location>
        <begin position="88"/>
        <end position="113"/>
    </location>
</feature>
<dbReference type="GO" id="GO:0015485">
    <property type="term" value="F:cholesterol binding"/>
    <property type="evidence" value="ECO:0007669"/>
    <property type="project" value="TreeGrafter"/>
</dbReference>
<dbReference type="InterPro" id="IPR032190">
    <property type="entry name" value="NPC1_N"/>
</dbReference>
<dbReference type="EMBL" id="NEVH01004961">
    <property type="protein sequence ID" value="PNF39250.1"/>
    <property type="molecule type" value="Genomic_DNA"/>
</dbReference>
<dbReference type="SUPFAM" id="SSF82866">
    <property type="entry name" value="Multidrug efflux transporter AcrB transmembrane domain"/>
    <property type="match status" value="1"/>
</dbReference>
<dbReference type="GO" id="GO:0042632">
    <property type="term" value="P:cholesterol homeostasis"/>
    <property type="evidence" value="ECO:0007669"/>
    <property type="project" value="TreeGrafter"/>
</dbReference>
<dbReference type="FunFam" id="1.20.1640.10:FF:000008">
    <property type="entry name" value="NPC intracellular cholesterol transporter 1"/>
    <property type="match status" value="1"/>
</dbReference>
<feature type="transmembrane region" description="Helical" evidence="13">
    <location>
        <begin position="406"/>
        <end position="427"/>
    </location>
</feature>
<dbReference type="AlphaFoldDB" id="A0A2J7REK6"/>
<keyword evidence="5" id="KW-0732">Signal</keyword>
<gene>
    <name evidence="15" type="ORF">B7P43_G16956</name>
</gene>
<dbReference type="GO" id="GO:0015918">
    <property type="term" value="P:sterol transport"/>
    <property type="evidence" value="ECO:0007669"/>
    <property type="project" value="TreeGrafter"/>
</dbReference>
<organism evidence="15 16">
    <name type="scientific">Cryptotermes secundus</name>
    <dbReference type="NCBI Taxonomy" id="105785"/>
    <lineage>
        <taxon>Eukaryota</taxon>
        <taxon>Metazoa</taxon>
        <taxon>Ecdysozoa</taxon>
        <taxon>Arthropoda</taxon>
        <taxon>Hexapoda</taxon>
        <taxon>Insecta</taxon>
        <taxon>Pterygota</taxon>
        <taxon>Neoptera</taxon>
        <taxon>Polyneoptera</taxon>
        <taxon>Dictyoptera</taxon>
        <taxon>Blattodea</taxon>
        <taxon>Blattoidea</taxon>
        <taxon>Termitoidae</taxon>
        <taxon>Kalotermitidae</taxon>
        <taxon>Cryptotermitinae</taxon>
        <taxon>Cryptotermes</taxon>
    </lineage>
</organism>
<evidence type="ECO:0000256" key="6">
    <source>
        <dbReference type="ARBA" id="ARBA00022989"/>
    </source>
</evidence>
<feature type="transmembrane region" description="Helical" evidence="13">
    <location>
        <begin position="156"/>
        <end position="174"/>
    </location>
</feature>
<keyword evidence="7" id="KW-0445">Lipid transport</keyword>
<keyword evidence="9 13" id="KW-0472">Membrane</keyword>
<dbReference type="GO" id="GO:0030299">
    <property type="term" value="P:intestinal cholesterol absorption"/>
    <property type="evidence" value="ECO:0007669"/>
    <property type="project" value="TreeGrafter"/>
</dbReference>
<dbReference type="InterPro" id="IPR053958">
    <property type="entry name" value="HMGCR/SNAP/NPC1-like_SSD"/>
</dbReference>
<evidence type="ECO:0000256" key="5">
    <source>
        <dbReference type="ARBA" id="ARBA00022729"/>
    </source>
</evidence>
<feature type="non-terminal residue" evidence="15">
    <location>
        <position position="686"/>
    </location>
</feature>
<evidence type="ECO:0000256" key="11">
    <source>
        <dbReference type="ARBA" id="ARBA00023180"/>
    </source>
</evidence>
<dbReference type="Gene3D" id="1.20.1640.10">
    <property type="entry name" value="Multidrug efflux transporter AcrB transmembrane domain"/>
    <property type="match status" value="1"/>
</dbReference>
<feature type="transmembrane region" description="Helical" evidence="13">
    <location>
        <begin position="469"/>
        <end position="491"/>
    </location>
</feature>
<dbReference type="GO" id="GO:0005886">
    <property type="term" value="C:plasma membrane"/>
    <property type="evidence" value="ECO:0007669"/>
    <property type="project" value="TreeGrafter"/>
</dbReference>
<evidence type="ECO:0000256" key="4">
    <source>
        <dbReference type="ARBA" id="ARBA00022692"/>
    </source>
</evidence>
<dbReference type="GO" id="GO:0006629">
    <property type="term" value="P:lipid metabolic process"/>
    <property type="evidence" value="ECO:0007669"/>
    <property type="project" value="UniProtKB-KW"/>
</dbReference>
<feature type="transmembrane region" description="Helical" evidence="13">
    <location>
        <begin position="545"/>
        <end position="570"/>
    </location>
</feature>
<dbReference type="Pfam" id="PF12349">
    <property type="entry name" value="Sterol-sensing"/>
    <property type="match status" value="1"/>
</dbReference>
<keyword evidence="8" id="KW-0443">Lipid metabolism</keyword>
<evidence type="ECO:0000259" key="14">
    <source>
        <dbReference type="PROSITE" id="PS50156"/>
    </source>
</evidence>
<comment type="caution">
    <text evidence="15">The sequence shown here is derived from an EMBL/GenBank/DDBJ whole genome shotgun (WGS) entry which is preliminary data.</text>
</comment>
<evidence type="ECO:0000256" key="12">
    <source>
        <dbReference type="ARBA" id="ARBA00034049"/>
    </source>
</evidence>
<dbReference type="Proteomes" id="UP000235965">
    <property type="component" value="Unassembled WGS sequence"/>
</dbReference>
<dbReference type="Pfam" id="PF22314">
    <property type="entry name" value="NPC1_MLD"/>
    <property type="match status" value="1"/>
</dbReference>
<accession>A0A2J7REK6</accession>
<keyword evidence="16" id="KW-1185">Reference proteome</keyword>
<evidence type="ECO:0000256" key="9">
    <source>
        <dbReference type="ARBA" id="ARBA00023136"/>
    </source>
</evidence>
<evidence type="ECO:0000256" key="3">
    <source>
        <dbReference type="ARBA" id="ARBA00022448"/>
    </source>
</evidence>
<evidence type="ECO:0000256" key="8">
    <source>
        <dbReference type="ARBA" id="ARBA00023098"/>
    </source>
</evidence>
<feature type="transmembrane region" description="Helical" evidence="13">
    <location>
        <begin position="439"/>
        <end position="463"/>
    </location>
</feature>
<keyword evidence="6 13" id="KW-1133">Transmembrane helix</keyword>
<keyword evidence="3" id="KW-0813">Transport</keyword>
<proteinExistence type="inferred from homology"/>
<comment type="similarity">
    <text evidence="2">Belongs to the patched family.</text>
</comment>
<comment type="subcellular location">
    <subcellularLocation>
        <location evidence="1">Endomembrane system</location>
        <topology evidence="1">Multi-pass membrane protein</topology>
    </subcellularLocation>
</comment>
<comment type="catalytic activity">
    <reaction evidence="12">
        <text>cholesterol(in) = cholesterol(out)</text>
        <dbReference type="Rhea" id="RHEA:39747"/>
        <dbReference type="ChEBI" id="CHEBI:16113"/>
    </reaction>
</comment>
<feature type="transmembrane region" description="Helical" evidence="13">
    <location>
        <begin position="622"/>
        <end position="642"/>
    </location>
</feature>
<evidence type="ECO:0000313" key="16">
    <source>
        <dbReference type="Proteomes" id="UP000235965"/>
    </source>
</evidence>
<evidence type="ECO:0000256" key="2">
    <source>
        <dbReference type="ARBA" id="ARBA00005585"/>
    </source>
</evidence>
<keyword evidence="4 13" id="KW-0812">Transmembrane</keyword>
<feature type="domain" description="SSD" evidence="14">
    <location>
        <begin position="405"/>
        <end position="570"/>
    </location>
</feature>
<evidence type="ECO:0000313" key="15">
    <source>
        <dbReference type="EMBL" id="PNF39250.1"/>
    </source>
</evidence>
<dbReference type="InterPro" id="IPR053956">
    <property type="entry name" value="NPC1_MLD"/>
</dbReference>
<evidence type="ECO:0000256" key="7">
    <source>
        <dbReference type="ARBA" id="ARBA00023055"/>
    </source>
</evidence>
<keyword evidence="11" id="KW-0325">Glycoprotein</keyword>
<dbReference type="PANTHER" id="PTHR45727:SF2">
    <property type="entry name" value="NPC INTRACELLULAR CHOLESTEROL TRANSPORTER 1"/>
    <property type="match status" value="1"/>
</dbReference>
<reference evidence="15 16" key="1">
    <citation type="submission" date="2017-12" db="EMBL/GenBank/DDBJ databases">
        <title>Hemimetabolous genomes reveal molecular basis of termite eusociality.</title>
        <authorList>
            <person name="Harrison M.C."/>
            <person name="Jongepier E."/>
            <person name="Robertson H.M."/>
            <person name="Arning N."/>
            <person name="Bitard-Feildel T."/>
            <person name="Chao H."/>
            <person name="Childers C.P."/>
            <person name="Dinh H."/>
            <person name="Doddapaneni H."/>
            <person name="Dugan S."/>
            <person name="Gowin J."/>
            <person name="Greiner C."/>
            <person name="Han Y."/>
            <person name="Hu H."/>
            <person name="Hughes D.S.T."/>
            <person name="Huylmans A.-K."/>
            <person name="Kemena C."/>
            <person name="Kremer L.P.M."/>
            <person name="Lee S.L."/>
            <person name="Lopez-Ezquerra A."/>
            <person name="Mallet L."/>
            <person name="Monroy-Kuhn J.M."/>
            <person name="Moser A."/>
            <person name="Murali S.C."/>
            <person name="Muzny D.M."/>
            <person name="Otani S."/>
            <person name="Piulachs M.-D."/>
            <person name="Poelchau M."/>
            <person name="Qu J."/>
            <person name="Schaub F."/>
            <person name="Wada-Katsumata A."/>
            <person name="Worley K.C."/>
            <person name="Xie Q."/>
            <person name="Ylla G."/>
            <person name="Poulsen M."/>
            <person name="Gibbs R.A."/>
            <person name="Schal C."/>
            <person name="Richards S."/>
            <person name="Belles X."/>
            <person name="Korb J."/>
            <person name="Bornberg-Bauer E."/>
        </authorList>
    </citation>
    <scope>NUCLEOTIDE SEQUENCE [LARGE SCALE GENOMIC DNA]</scope>
    <source>
        <tissue evidence="15">Whole body</tissue>
    </source>
</reference>
<dbReference type="GO" id="GO:0012505">
    <property type="term" value="C:endomembrane system"/>
    <property type="evidence" value="ECO:0007669"/>
    <property type="project" value="UniProtKB-SubCell"/>
</dbReference>